<accession>A0AAP6GG12</accession>
<name>A0AAP6GG12_AERME</name>
<gene>
    <name evidence="1" type="ORF">SJS82_21695</name>
</gene>
<dbReference type="Proteomes" id="UP001285835">
    <property type="component" value="Unassembled WGS sequence"/>
</dbReference>
<evidence type="ECO:0000313" key="1">
    <source>
        <dbReference type="EMBL" id="MDX7924526.1"/>
    </source>
</evidence>
<evidence type="ECO:0000313" key="2">
    <source>
        <dbReference type="Proteomes" id="UP001285835"/>
    </source>
</evidence>
<protein>
    <submittedName>
        <fullName evidence="1">Uncharacterized protein</fullName>
    </submittedName>
</protein>
<proteinExistence type="predicted"/>
<reference evidence="1" key="1">
    <citation type="submission" date="2023-11" db="EMBL/GenBank/DDBJ databases">
        <title>WGS of Aeromonas in Northern Israel.</title>
        <authorList>
            <person name="Hershko Y."/>
        </authorList>
    </citation>
    <scope>NUCLEOTIDE SEQUENCE</scope>
    <source>
        <strain evidence="1">02297</strain>
    </source>
</reference>
<dbReference type="AlphaFoldDB" id="A0AAP6GG12"/>
<dbReference type="EMBL" id="JAWZXF010000040">
    <property type="protein sequence ID" value="MDX7924526.1"/>
    <property type="molecule type" value="Genomic_DNA"/>
</dbReference>
<comment type="caution">
    <text evidence="1">The sequence shown here is derived from an EMBL/GenBank/DDBJ whole genome shotgun (WGS) entry which is preliminary data.</text>
</comment>
<dbReference type="RefSeq" id="WP_319918272.1">
    <property type="nucleotide sequence ID" value="NZ_JAWZXF010000040.1"/>
</dbReference>
<sequence>MCDKQVYELTLADIKRYGVWFFPMDDLVEDELTVRPLLKEESGTDYQLIVRAKFFDKYGGEYLGYLYWTCDEAIDSLNPVILLSNGEAISFWSGVVQPSWEVYSKEAQEIRGGMPMTFSSEVIKTLEKKTGVLEGLYFLDGINNVCIK</sequence>
<organism evidence="1 2">
    <name type="scientific">Aeromonas media</name>
    <dbReference type="NCBI Taxonomy" id="651"/>
    <lineage>
        <taxon>Bacteria</taxon>
        <taxon>Pseudomonadati</taxon>
        <taxon>Pseudomonadota</taxon>
        <taxon>Gammaproteobacteria</taxon>
        <taxon>Aeromonadales</taxon>
        <taxon>Aeromonadaceae</taxon>
        <taxon>Aeromonas</taxon>
    </lineage>
</organism>